<evidence type="ECO:0000256" key="2">
    <source>
        <dbReference type="ARBA" id="ARBA00022448"/>
    </source>
</evidence>
<evidence type="ECO:0000256" key="4">
    <source>
        <dbReference type="ARBA" id="ARBA00022989"/>
    </source>
</evidence>
<dbReference type="Proteomes" id="UP000663880">
    <property type="component" value="Unassembled WGS sequence"/>
</dbReference>
<feature type="transmembrane region" description="Helical" evidence="6">
    <location>
        <begin position="457"/>
        <end position="476"/>
    </location>
</feature>
<feature type="transmembrane region" description="Helical" evidence="6">
    <location>
        <begin position="396"/>
        <end position="420"/>
    </location>
</feature>
<feature type="transmembrane region" description="Helical" evidence="6">
    <location>
        <begin position="339"/>
        <end position="363"/>
    </location>
</feature>
<feature type="transmembrane region" description="Helical" evidence="6">
    <location>
        <begin position="149"/>
        <end position="178"/>
    </location>
</feature>
<dbReference type="PANTHER" id="PTHR23511:SF35">
    <property type="entry name" value="MAJOR FACILITATOR SUPERFAMILY (MFS) PROFILE DOMAIN-CONTAINING PROTEIN"/>
    <property type="match status" value="1"/>
</dbReference>
<evidence type="ECO:0000256" key="6">
    <source>
        <dbReference type="SAM" id="Phobius"/>
    </source>
</evidence>
<reference evidence="8" key="1">
    <citation type="submission" date="2021-02" db="EMBL/GenBank/DDBJ databases">
        <authorList>
            <person name="Steward A R."/>
        </authorList>
    </citation>
    <scope>NUCLEOTIDE SEQUENCE</scope>
</reference>
<evidence type="ECO:0000256" key="3">
    <source>
        <dbReference type="ARBA" id="ARBA00022692"/>
    </source>
</evidence>
<dbReference type="AlphaFoldDB" id="A0A821Q4Y5"/>
<dbReference type="InterPro" id="IPR011701">
    <property type="entry name" value="MFS"/>
</dbReference>
<name>A0A821Q4Y5_9NEOP</name>
<feature type="transmembrane region" description="Helical" evidence="6">
    <location>
        <begin position="110"/>
        <end position="128"/>
    </location>
</feature>
<dbReference type="OrthoDB" id="4139357at2759"/>
<feature type="transmembrane region" description="Helical" evidence="6">
    <location>
        <begin position="21"/>
        <end position="41"/>
    </location>
</feature>
<evidence type="ECO:0000256" key="1">
    <source>
        <dbReference type="ARBA" id="ARBA00004141"/>
    </source>
</evidence>
<comment type="caution">
    <text evidence="8">The sequence shown here is derived from an EMBL/GenBank/DDBJ whole genome shotgun (WGS) entry which is preliminary data.</text>
</comment>
<dbReference type="EMBL" id="CAJOBZ010000008">
    <property type="protein sequence ID" value="CAF4817427.1"/>
    <property type="molecule type" value="Genomic_DNA"/>
</dbReference>
<evidence type="ECO:0000259" key="7">
    <source>
        <dbReference type="PROSITE" id="PS50850"/>
    </source>
</evidence>
<proteinExistence type="predicted"/>
<feature type="transmembrane region" description="Helical" evidence="6">
    <location>
        <begin position="190"/>
        <end position="209"/>
    </location>
</feature>
<dbReference type="Gene3D" id="1.20.1250.20">
    <property type="entry name" value="MFS general substrate transporter like domains"/>
    <property type="match status" value="1"/>
</dbReference>
<comment type="subcellular location">
    <subcellularLocation>
        <location evidence="1">Membrane</location>
        <topology evidence="1">Multi-pass membrane protein</topology>
    </subcellularLocation>
</comment>
<dbReference type="GO" id="GO:0022857">
    <property type="term" value="F:transmembrane transporter activity"/>
    <property type="evidence" value="ECO:0007669"/>
    <property type="project" value="InterPro"/>
</dbReference>
<gene>
    <name evidence="8" type="ORF">PMACD_LOCUS4402</name>
</gene>
<dbReference type="Pfam" id="PF07690">
    <property type="entry name" value="MFS_1"/>
    <property type="match status" value="1"/>
</dbReference>
<organism evidence="8 9">
    <name type="scientific">Pieris macdunnoughi</name>
    <dbReference type="NCBI Taxonomy" id="345717"/>
    <lineage>
        <taxon>Eukaryota</taxon>
        <taxon>Metazoa</taxon>
        <taxon>Ecdysozoa</taxon>
        <taxon>Arthropoda</taxon>
        <taxon>Hexapoda</taxon>
        <taxon>Insecta</taxon>
        <taxon>Pterygota</taxon>
        <taxon>Neoptera</taxon>
        <taxon>Endopterygota</taxon>
        <taxon>Lepidoptera</taxon>
        <taxon>Glossata</taxon>
        <taxon>Ditrysia</taxon>
        <taxon>Papilionoidea</taxon>
        <taxon>Pieridae</taxon>
        <taxon>Pierinae</taxon>
        <taxon>Pieris</taxon>
    </lineage>
</organism>
<feature type="transmembrane region" description="Helical" evidence="6">
    <location>
        <begin position="370"/>
        <end position="390"/>
    </location>
</feature>
<evidence type="ECO:0000313" key="8">
    <source>
        <dbReference type="EMBL" id="CAF4817427.1"/>
    </source>
</evidence>
<dbReference type="InterPro" id="IPR036259">
    <property type="entry name" value="MFS_trans_sf"/>
</dbReference>
<dbReference type="GO" id="GO:0016020">
    <property type="term" value="C:membrane"/>
    <property type="evidence" value="ECO:0007669"/>
    <property type="project" value="UniProtKB-SubCell"/>
</dbReference>
<keyword evidence="2" id="KW-0813">Transport</keyword>
<dbReference type="InterPro" id="IPR020846">
    <property type="entry name" value="MFS_dom"/>
</dbReference>
<dbReference type="PANTHER" id="PTHR23511">
    <property type="entry name" value="SYNAPTIC VESICLE GLYCOPROTEIN 2"/>
    <property type="match status" value="1"/>
</dbReference>
<feature type="transmembrane region" description="Helical" evidence="6">
    <location>
        <begin position="427"/>
        <end position="451"/>
    </location>
</feature>
<dbReference type="PROSITE" id="PS50850">
    <property type="entry name" value="MFS"/>
    <property type="match status" value="1"/>
</dbReference>
<accession>A0A821Q4Y5</accession>
<feature type="transmembrane region" description="Helical" evidence="6">
    <location>
        <begin position="61"/>
        <end position="81"/>
    </location>
</feature>
<evidence type="ECO:0000256" key="5">
    <source>
        <dbReference type="ARBA" id="ARBA00023136"/>
    </source>
</evidence>
<protein>
    <recommendedName>
        <fullName evidence="7">Major facilitator superfamily (MFS) profile domain-containing protein</fullName>
    </recommendedName>
</protein>
<keyword evidence="5 6" id="KW-0472">Membrane</keyword>
<sequence>MSFKFTFEEALGRTGFGRYSYTVIGAIGVNTIAYACITYGTTIIVPSSACELHTTSTQRGLLAAGPIIGLILGSGLWGLLADLFGRRRTLLISILSAAFVNVLSSFSVNWIMLLCLQFLSALLASGLFSQSMSMLSESVPVAKRNVVMLLANSISFLAQGLMAVFAIPIIPLTFSYYIPILNIHWNSWRTLQIVYSLPSLVAAGWMYYLEESPKFAYARGMHDESLEILKRIHNINYRGTREIFEVVEIVKLQKAPTFTIKEQIFPLFRLPLLKSTVIMTLLLIFQQLRAFIMWLPTISNQVLKLVKEGEGTELTVCGVLNASRTWETNSGISPCSLDVAAMLTLFTLGLIHSMLICLVSIVVNKVGRRNMVIIITTVCGLCGIVVNLVPNIFVSGILFMVFMAGFIVISLYMAMAVALFPTHLRAFALSFVLSGGRVALFASVQIINYLLENNCEFSFHLFSGIFALSALLASFLSDDSKTVKN</sequence>
<feature type="domain" description="Major facilitator superfamily (MFS) profile" evidence="7">
    <location>
        <begin position="21"/>
        <end position="481"/>
    </location>
</feature>
<keyword evidence="9" id="KW-1185">Reference proteome</keyword>
<evidence type="ECO:0000313" key="9">
    <source>
        <dbReference type="Proteomes" id="UP000663880"/>
    </source>
</evidence>
<keyword evidence="3 6" id="KW-0812">Transmembrane</keyword>
<keyword evidence="4 6" id="KW-1133">Transmembrane helix</keyword>
<dbReference type="SUPFAM" id="SSF103473">
    <property type="entry name" value="MFS general substrate transporter"/>
    <property type="match status" value="1"/>
</dbReference>